<evidence type="ECO:0000313" key="3">
    <source>
        <dbReference type="Proteomes" id="UP000008021"/>
    </source>
</evidence>
<feature type="compositionally biased region" description="Basic and acidic residues" evidence="1">
    <location>
        <begin position="53"/>
        <end position="68"/>
    </location>
</feature>
<dbReference type="Gramene" id="OMERI09G09710.1">
    <property type="protein sequence ID" value="OMERI09G09710.1"/>
    <property type="gene ID" value="OMERI09G09710"/>
</dbReference>
<dbReference type="AlphaFoldDB" id="A0A0E0EST7"/>
<feature type="region of interest" description="Disordered" evidence="1">
    <location>
        <begin position="1"/>
        <end position="100"/>
    </location>
</feature>
<keyword evidence="3" id="KW-1185">Reference proteome</keyword>
<evidence type="ECO:0000313" key="2">
    <source>
        <dbReference type="EnsemblPlants" id="OMERI09G09710.1"/>
    </source>
</evidence>
<protein>
    <submittedName>
        <fullName evidence="2">Uncharacterized protein</fullName>
    </submittedName>
</protein>
<reference evidence="2" key="1">
    <citation type="submission" date="2015-04" db="UniProtKB">
        <authorList>
            <consortium name="EnsemblPlants"/>
        </authorList>
    </citation>
    <scope>IDENTIFICATION</scope>
</reference>
<dbReference type="Proteomes" id="UP000008021">
    <property type="component" value="Chromosome 9"/>
</dbReference>
<dbReference type="EnsemblPlants" id="OMERI09G09710.1">
    <property type="protein sequence ID" value="OMERI09G09710.1"/>
    <property type="gene ID" value="OMERI09G09710"/>
</dbReference>
<evidence type="ECO:0000256" key="1">
    <source>
        <dbReference type="SAM" id="MobiDB-lite"/>
    </source>
</evidence>
<reference evidence="2" key="2">
    <citation type="submission" date="2018-05" db="EMBL/GenBank/DDBJ databases">
        <title>OmerRS3 (Oryza meridionalis Reference Sequence Version 3).</title>
        <authorList>
            <person name="Zhang J."/>
            <person name="Kudrna D."/>
            <person name="Lee S."/>
            <person name="Talag J."/>
            <person name="Welchert J."/>
            <person name="Wing R.A."/>
        </authorList>
    </citation>
    <scope>NUCLEOTIDE SEQUENCE [LARGE SCALE GENOMIC DNA]</scope>
    <source>
        <strain evidence="2">cv. OR44</strain>
    </source>
</reference>
<dbReference type="HOGENOM" id="CLU_2310622_0_0_1"/>
<name>A0A0E0EST7_9ORYZ</name>
<proteinExistence type="predicted"/>
<organism evidence="2">
    <name type="scientific">Oryza meridionalis</name>
    <dbReference type="NCBI Taxonomy" id="40149"/>
    <lineage>
        <taxon>Eukaryota</taxon>
        <taxon>Viridiplantae</taxon>
        <taxon>Streptophyta</taxon>
        <taxon>Embryophyta</taxon>
        <taxon>Tracheophyta</taxon>
        <taxon>Spermatophyta</taxon>
        <taxon>Magnoliopsida</taxon>
        <taxon>Liliopsida</taxon>
        <taxon>Poales</taxon>
        <taxon>Poaceae</taxon>
        <taxon>BOP clade</taxon>
        <taxon>Oryzoideae</taxon>
        <taxon>Oryzeae</taxon>
        <taxon>Oryzinae</taxon>
        <taxon>Oryza</taxon>
    </lineage>
</organism>
<sequence length="100" mass="9910">MARDDAATAASSLSRHAPCPRCSSPWRPQVTSPSASPSRGLAPPAAAGMRCGKGGEDLPHGDGRHDDGDVLALPVPSLPSPDVEGGGGVCSALSGLRPSS</sequence>
<feature type="compositionally biased region" description="Low complexity" evidence="1">
    <location>
        <begin position="70"/>
        <end position="83"/>
    </location>
</feature>
<accession>A0A0E0EST7</accession>